<feature type="transmembrane region" description="Helical" evidence="1">
    <location>
        <begin position="71"/>
        <end position="93"/>
    </location>
</feature>
<comment type="caution">
    <text evidence="2">The sequence shown here is derived from an EMBL/GenBank/DDBJ whole genome shotgun (WGS) entry which is preliminary data.</text>
</comment>
<keyword evidence="3" id="KW-1185">Reference proteome</keyword>
<sequence length="202" mass="21262">MPDRVAEPLPGHVVRLLTRRDDASIPPAELPAPPRLRGGARAVVAVIGAIFTAAGLSGVATLWIFPGPGLWFSLLFTLFLLVLVVAGWAAFVATGHVARAERRAADQWRTARPRIVAQPGFVEERHVALGDDGAVLGFTVRVAVLGRDPVLARWTSPRGASPLLQPQVPGEGARADVWLDPAADAAHPLVVDLADPTLASPG</sequence>
<dbReference type="Proteomes" id="UP000553888">
    <property type="component" value="Unassembled WGS sequence"/>
</dbReference>
<evidence type="ECO:0000256" key="1">
    <source>
        <dbReference type="SAM" id="Phobius"/>
    </source>
</evidence>
<dbReference type="AlphaFoldDB" id="A0A852Y8H2"/>
<proteinExistence type="predicted"/>
<dbReference type="EMBL" id="JACBZY010000001">
    <property type="protein sequence ID" value="NYG97604.1"/>
    <property type="molecule type" value="Genomic_DNA"/>
</dbReference>
<name>A0A852Y8H2_9MICO</name>
<dbReference type="RefSeq" id="WP_179564386.1">
    <property type="nucleotide sequence ID" value="NZ_JACBZY010000001.1"/>
</dbReference>
<organism evidence="2 3">
    <name type="scientific">Schumannella luteola</name>
    <dbReference type="NCBI Taxonomy" id="472059"/>
    <lineage>
        <taxon>Bacteria</taxon>
        <taxon>Bacillati</taxon>
        <taxon>Actinomycetota</taxon>
        <taxon>Actinomycetes</taxon>
        <taxon>Micrococcales</taxon>
        <taxon>Microbacteriaceae</taxon>
        <taxon>Schumannella</taxon>
    </lineage>
</organism>
<gene>
    <name evidence="2" type="ORF">BJ979_000230</name>
</gene>
<accession>A0A852Y8H2</accession>
<keyword evidence="1" id="KW-0472">Membrane</keyword>
<keyword evidence="1" id="KW-0812">Transmembrane</keyword>
<evidence type="ECO:0000313" key="3">
    <source>
        <dbReference type="Proteomes" id="UP000553888"/>
    </source>
</evidence>
<reference evidence="2 3" key="1">
    <citation type="submission" date="2020-07" db="EMBL/GenBank/DDBJ databases">
        <title>Sequencing the genomes of 1000 actinobacteria strains.</title>
        <authorList>
            <person name="Klenk H.-P."/>
        </authorList>
    </citation>
    <scope>NUCLEOTIDE SEQUENCE [LARGE SCALE GENOMIC DNA]</scope>
    <source>
        <strain evidence="2 3">DSM 23141</strain>
    </source>
</reference>
<evidence type="ECO:0000313" key="2">
    <source>
        <dbReference type="EMBL" id="NYG97604.1"/>
    </source>
</evidence>
<protein>
    <submittedName>
        <fullName evidence="2">Uncharacterized protein</fullName>
    </submittedName>
</protein>
<feature type="transmembrane region" description="Helical" evidence="1">
    <location>
        <begin position="42"/>
        <end position="65"/>
    </location>
</feature>
<keyword evidence="1" id="KW-1133">Transmembrane helix</keyword>